<sequence length="524" mass="57043">MPSSAAKHRDNDNMISLRRALDVLTSPQHATSFEAEAAPAAPPPKDGEEAVNIAQNVGCAPGFRCMSLAGEFGMEHNGEYHRVPTPQLPPRFDQRPVWEWGCPARGTMTAQGKCQPPKPGEEAEAGLCWSQDSMLAGPKTPCGSSGDKCMCVKPMSSEGSIGYGNKSRDILPEYTDGASGVYGGVEVVMGNFQVQPMPHCDDCLALSSHWEECKQCANCHYGTKVLDGRPTLACFEKNFQPPGQPSETPEPTKAGDEYHQKDNILLKGQEPLEQDLWVIPQYPLWDPQPTGLEHDNLAGGQVFPYQINSEPLSNEAWVKAYKAAAPRIQSLMDDIAGKLKTWGPSAPQTKCSEPLEERALKAVTAKVMCRKMQELQATLAPGHLGTFPRLFRDKKLRCQHTQKDTCSKLNCYVNDETSSAVAAIKSRDAECKNELLEKSASKASGKKHQLGSGGEISVKDLMKEEEAPFVPEEPSETGEKPKTVQQAMPLLALGLRRPRALRRASSSRLRDFLCATKGGAGAGQ</sequence>
<reference evidence="2 3" key="1">
    <citation type="submission" date="2024-02" db="EMBL/GenBank/DDBJ databases">
        <authorList>
            <person name="Chen Y."/>
            <person name="Shah S."/>
            <person name="Dougan E. K."/>
            <person name="Thang M."/>
            <person name="Chan C."/>
        </authorList>
    </citation>
    <scope>NUCLEOTIDE SEQUENCE [LARGE SCALE GENOMIC DNA]</scope>
</reference>
<evidence type="ECO:0000256" key="1">
    <source>
        <dbReference type="SAM" id="MobiDB-lite"/>
    </source>
</evidence>
<name>A0ABP0I8E3_9DINO</name>
<dbReference type="Proteomes" id="UP001642464">
    <property type="component" value="Unassembled WGS sequence"/>
</dbReference>
<evidence type="ECO:0000313" key="3">
    <source>
        <dbReference type="Proteomes" id="UP001642464"/>
    </source>
</evidence>
<organism evidence="2 3">
    <name type="scientific">Durusdinium trenchii</name>
    <dbReference type="NCBI Taxonomy" id="1381693"/>
    <lineage>
        <taxon>Eukaryota</taxon>
        <taxon>Sar</taxon>
        <taxon>Alveolata</taxon>
        <taxon>Dinophyceae</taxon>
        <taxon>Suessiales</taxon>
        <taxon>Symbiodiniaceae</taxon>
        <taxon>Durusdinium</taxon>
    </lineage>
</organism>
<keyword evidence="3" id="KW-1185">Reference proteome</keyword>
<comment type="caution">
    <text evidence="2">The sequence shown here is derived from an EMBL/GenBank/DDBJ whole genome shotgun (WGS) entry which is preliminary data.</text>
</comment>
<evidence type="ECO:0000313" key="2">
    <source>
        <dbReference type="EMBL" id="CAK8997713.1"/>
    </source>
</evidence>
<dbReference type="EMBL" id="CAXAMM010002869">
    <property type="protein sequence ID" value="CAK8997713.1"/>
    <property type="molecule type" value="Genomic_DNA"/>
</dbReference>
<protein>
    <submittedName>
        <fullName evidence="2">Glutathione S-transferase omega-1</fullName>
    </submittedName>
</protein>
<gene>
    <name evidence="2" type="ORF">SCF082_LOCUS5318</name>
</gene>
<proteinExistence type="predicted"/>
<feature type="region of interest" description="Disordered" evidence="1">
    <location>
        <begin position="26"/>
        <end position="47"/>
    </location>
</feature>
<accession>A0ABP0I8E3</accession>